<sequence length="386" mass="43158">MPVCRNLLKTGVCKDVDCPYKHSTEEIKECNMYKLGFCIYGPACRFKHTRQSGPPPNPRLLEAAKPKEHRNEDALAHPTRPRVTIQDLADRAADPAFHGRLLPTSPRSVEACLRLGIDPASLRHIPLSAYQRWEGDAALAQLAYSAEEELRQRRLRNLLEERGRLEEEGGAVGPRGRGGAASPAATLVGEAADAAGTSAMIEREAKRLEVLRRRQERELAQLVAHELARRERQTSAQAKIAALEERAEAQRAAQREQAAAWGRAQRERALERQRQEQEKEREAQALEAARRAREEELAAAEAEEAARRREAAHRKELARQAKAAAAKEEIKRTLARQEAEINARRERMAQREAQREAAKVGELGGRDGNIYVWPCQIDVFGPGACV</sequence>
<evidence type="ECO:0000313" key="4">
    <source>
        <dbReference type="EMBL" id="KAK2079009.1"/>
    </source>
</evidence>
<evidence type="ECO:0000256" key="2">
    <source>
        <dbReference type="SAM" id="MobiDB-lite"/>
    </source>
</evidence>
<dbReference type="Proteomes" id="UP001255856">
    <property type="component" value="Unassembled WGS sequence"/>
</dbReference>
<evidence type="ECO:0000256" key="1">
    <source>
        <dbReference type="PROSITE-ProRule" id="PRU00723"/>
    </source>
</evidence>
<comment type="caution">
    <text evidence="4">The sequence shown here is derived from an EMBL/GenBank/DDBJ whole genome shotgun (WGS) entry which is preliminary data.</text>
</comment>
<accession>A0AAD9II95</accession>
<reference evidence="4" key="1">
    <citation type="submission" date="2021-01" db="EMBL/GenBank/DDBJ databases">
        <authorList>
            <person name="Eckstrom K.M.E."/>
        </authorList>
    </citation>
    <scope>NUCLEOTIDE SEQUENCE</scope>
    <source>
        <strain evidence="4">UVCC 0001</strain>
    </source>
</reference>
<dbReference type="GO" id="GO:0008270">
    <property type="term" value="F:zinc ion binding"/>
    <property type="evidence" value="ECO:0007669"/>
    <property type="project" value="UniProtKB-KW"/>
</dbReference>
<protein>
    <recommendedName>
        <fullName evidence="3">C3H1-type domain-containing protein</fullName>
    </recommendedName>
</protein>
<name>A0AAD9II95_PROWI</name>
<keyword evidence="1" id="KW-0863">Zinc-finger</keyword>
<feature type="compositionally biased region" description="Basic and acidic residues" evidence="2">
    <location>
        <begin position="304"/>
        <end position="328"/>
    </location>
</feature>
<dbReference type="PANTHER" id="PTHR38019:SF1">
    <property type="entry name" value="N-ACETYLTRANSFERASE DOMAIN-CONTAINING PROTEIN"/>
    <property type="match status" value="1"/>
</dbReference>
<gene>
    <name evidence="4" type="ORF">QBZ16_002699</name>
</gene>
<evidence type="ECO:0000259" key="3">
    <source>
        <dbReference type="PROSITE" id="PS50103"/>
    </source>
</evidence>
<feature type="region of interest" description="Disordered" evidence="2">
    <location>
        <begin position="254"/>
        <end position="328"/>
    </location>
</feature>
<evidence type="ECO:0000313" key="5">
    <source>
        <dbReference type="Proteomes" id="UP001255856"/>
    </source>
</evidence>
<dbReference type="InterPro" id="IPR000571">
    <property type="entry name" value="Znf_CCCH"/>
</dbReference>
<dbReference type="EMBL" id="JASFZW010000003">
    <property type="protein sequence ID" value="KAK2079009.1"/>
    <property type="molecule type" value="Genomic_DNA"/>
</dbReference>
<organism evidence="4 5">
    <name type="scientific">Prototheca wickerhamii</name>
    <dbReference type="NCBI Taxonomy" id="3111"/>
    <lineage>
        <taxon>Eukaryota</taxon>
        <taxon>Viridiplantae</taxon>
        <taxon>Chlorophyta</taxon>
        <taxon>core chlorophytes</taxon>
        <taxon>Trebouxiophyceae</taxon>
        <taxon>Chlorellales</taxon>
        <taxon>Chlorellaceae</taxon>
        <taxon>Prototheca</taxon>
    </lineage>
</organism>
<feature type="domain" description="C3H1-type" evidence="3">
    <location>
        <begin position="24"/>
        <end position="51"/>
    </location>
</feature>
<feature type="compositionally biased region" description="Low complexity" evidence="2">
    <location>
        <begin position="254"/>
        <end position="263"/>
    </location>
</feature>
<feature type="zinc finger region" description="C3H1-type" evidence="1">
    <location>
        <begin position="24"/>
        <end position="51"/>
    </location>
</feature>
<dbReference type="AlphaFoldDB" id="A0AAD9II95"/>
<feature type="compositionally biased region" description="Basic and acidic residues" evidence="2">
    <location>
        <begin position="264"/>
        <end position="296"/>
    </location>
</feature>
<keyword evidence="5" id="KW-1185">Reference proteome</keyword>
<keyword evidence="1" id="KW-0862">Zinc</keyword>
<dbReference type="SMART" id="SM00356">
    <property type="entry name" value="ZnF_C3H1"/>
    <property type="match status" value="2"/>
</dbReference>
<proteinExistence type="predicted"/>
<keyword evidence="1" id="KW-0479">Metal-binding</keyword>
<dbReference type="PROSITE" id="PS50103">
    <property type="entry name" value="ZF_C3H1"/>
    <property type="match status" value="1"/>
</dbReference>
<dbReference type="PANTHER" id="PTHR38019">
    <property type="entry name" value="KDA ANTIGEN P200, PUTATIVE-RELATED"/>
    <property type="match status" value="1"/>
</dbReference>